<dbReference type="EMBL" id="JASPKY010000003">
    <property type="protein sequence ID" value="KAK9758800.1"/>
    <property type="molecule type" value="Genomic_DNA"/>
</dbReference>
<keyword evidence="3" id="KW-0812">Transmembrane</keyword>
<protein>
    <submittedName>
        <fullName evidence="6">Uncharacterized protein</fullName>
    </submittedName>
</protein>
<reference evidence="6 7" key="1">
    <citation type="journal article" date="2024" name="BMC Genomics">
        <title>De novo assembly and annotation of Popillia japonica's genome with initial clues to its potential as an invasive pest.</title>
        <authorList>
            <person name="Cucini C."/>
            <person name="Boschi S."/>
            <person name="Funari R."/>
            <person name="Cardaioli E."/>
            <person name="Iannotti N."/>
            <person name="Marturano G."/>
            <person name="Paoli F."/>
            <person name="Bruttini M."/>
            <person name="Carapelli A."/>
            <person name="Frati F."/>
            <person name="Nardi F."/>
        </authorList>
    </citation>
    <scope>NUCLEOTIDE SEQUENCE [LARGE SCALE GENOMIC DNA]</scope>
    <source>
        <strain evidence="6">DMR45628</strain>
    </source>
</reference>
<dbReference type="GO" id="GO:0016020">
    <property type="term" value="C:membrane"/>
    <property type="evidence" value="ECO:0007669"/>
    <property type="project" value="UniProtKB-SubCell"/>
</dbReference>
<evidence type="ECO:0000256" key="3">
    <source>
        <dbReference type="ARBA" id="ARBA00022692"/>
    </source>
</evidence>
<sequence>MDLRELNVIEEKIAKIEDESKVETGIVEATFEDAISATGFGKFNLILLTLSVPCGWASIMDTTTMSYVLPAAHCHLDLNLEQRGMLNAITYLG</sequence>
<evidence type="ECO:0000256" key="1">
    <source>
        <dbReference type="ARBA" id="ARBA00004141"/>
    </source>
</evidence>
<dbReference type="PANTHER" id="PTHR23511:SF36">
    <property type="entry name" value="EG:BACR7A4.13 PROTEIN-RELATED"/>
    <property type="match status" value="1"/>
</dbReference>
<name>A0AAW1NLE7_POPJA</name>
<evidence type="ECO:0000313" key="6">
    <source>
        <dbReference type="EMBL" id="KAK9758800.1"/>
    </source>
</evidence>
<evidence type="ECO:0000313" key="7">
    <source>
        <dbReference type="Proteomes" id="UP001458880"/>
    </source>
</evidence>
<gene>
    <name evidence="6" type="ORF">QE152_g702</name>
</gene>
<keyword evidence="7" id="KW-1185">Reference proteome</keyword>
<dbReference type="Proteomes" id="UP001458880">
    <property type="component" value="Unassembled WGS sequence"/>
</dbReference>
<proteinExistence type="predicted"/>
<evidence type="ECO:0000256" key="4">
    <source>
        <dbReference type="ARBA" id="ARBA00022989"/>
    </source>
</evidence>
<keyword evidence="5" id="KW-0472">Membrane</keyword>
<keyword evidence="4" id="KW-1133">Transmembrane helix</keyword>
<organism evidence="6 7">
    <name type="scientific">Popillia japonica</name>
    <name type="common">Japanese beetle</name>
    <dbReference type="NCBI Taxonomy" id="7064"/>
    <lineage>
        <taxon>Eukaryota</taxon>
        <taxon>Metazoa</taxon>
        <taxon>Ecdysozoa</taxon>
        <taxon>Arthropoda</taxon>
        <taxon>Hexapoda</taxon>
        <taxon>Insecta</taxon>
        <taxon>Pterygota</taxon>
        <taxon>Neoptera</taxon>
        <taxon>Endopterygota</taxon>
        <taxon>Coleoptera</taxon>
        <taxon>Polyphaga</taxon>
        <taxon>Scarabaeiformia</taxon>
        <taxon>Scarabaeidae</taxon>
        <taxon>Rutelinae</taxon>
        <taxon>Popillia</taxon>
    </lineage>
</organism>
<evidence type="ECO:0000256" key="2">
    <source>
        <dbReference type="ARBA" id="ARBA00022448"/>
    </source>
</evidence>
<comment type="caution">
    <text evidence="6">The sequence shown here is derived from an EMBL/GenBank/DDBJ whole genome shotgun (WGS) entry which is preliminary data.</text>
</comment>
<evidence type="ECO:0000256" key="5">
    <source>
        <dbReference type="ARBA" id="ARBA00023136"/>
    </source>
</evidence>
<dbReference type="PANTHER" id="PTHR23511">
    <property type="entry name" value="SYNAPTIC VESICLE GLYCOPROTEIN 2"/>
    <property type="match status" value="1"/>
</dbReference>
<dbReference type="AlphaFoldDB" id="A0AAW1NLE7"/>
<keyword evidence="2" id="KW-0813">Transport</keyword>
<comment type="subcellular location">
    <subcellularLocation>
        <location evidence="1">Membrane</location>
        <topology evidence="1">Multi-pass membrane protein</topology>
    </subcellularLocation>
</comment>
<accession>A0AAW1NLE7</accession>